<dbReference type="KEGG" id="epl:P4G45_07230"/>
<name>A0AAU7D147_9BACT</name>
<sequence length="224" mass="24386">MAVSATATTVLGQQTAAPVTSVQPPVPTAPGPVPWMRGLDAVKPLPITSLVPDAVAQTNANFFTSQQLATMRRLSDILLPPLKGYPGAIEAGAPEFLDFLIGVSPADRQQMYQSGLDRLDAESRQHFGVPFAEIKKTQADQLLHPWLKTWMNDHPPTEPYAHFINVAHSDIRTATINSQAWNKAATAAGQKNEGMGLYWYPIDPDLNCEASGSIRRSTPNKMRS</sequence>
<evidence type="ECO:0000313" key="2">
    <source>
        <dbReference type="EMBL" id="XBH14992.1"/>
    </source>
</evidence>
<evidence type="ECO:0000313" key="1">
    <source>
        <dbReference type="EMBL" id="XBH11509.1"/>
    </source>
</evidence>
<accession>A0AAU7D147</accession>
<dbReference type="RefSeq" id="WP_348269001.1">
    <property type="nucleotide sequence ID" value="NZ_CP121194.1"/>
</dbReference>
<reference evidence="1" key="1">
    <citation type="submission" date="2023-03" db="EMBL/GenBank/DDBJ databases">
        <title>Edaphobacter sp.</title>
        <authorList>
            <person name="Huber K.J."/>
            <person name="Papendorf J."/>
            <person name="Pilke C."/>
            <person name="Bunk B."/>
            <person name="Sproeer C."/>
            <person name="Pester M."/>
        </authorList>
    </citation>
    <scope>NUCLEOTIDE SEQUENCE</scope>
    <source>
        <strain evidence="1">DSM 109919</strain>
        <strain evidence="2">DSM 109920</strain>
    </source>
</reference>
<organism evidence="1">
    <name type="scientific">Edaphobacter paludis</name>
    <dbReference type="NCBI Taxonomy" id="3035702"/>
    <lineage>
        <taxon>Bacteria</taxon>
        <taxon>Pseudomonadati</taxon>
        <taxon>Acidobacteriota</taxon>
        <taxon>Terriglobia</taxon>
        <taxon>Terriglobales</taxon>
        <taxon>Acidobacteriaceae</taxon>
        <taxon>Edaphobacter</taxon>
    </lineage>
</organism>
<dbReference type="EMBL" id="CP121194">
    <property type="protein sequence ID" value="XBH11509.1"/>
    <property type="molecule type" value="Genomic_DNA"/>
</dbReference>
<dbReference type="AlphaFoldDB" id="A0AAU7D147"/>
<protein>
    <submittedName>
        <fullName evidence="1">Gluconate 2-dehydrogenase subunit 3 family protein</fullName>
    </submittedName>
</protein>
<dbReference type="Pfam" id="PF13618">
    <property type="entry name" value="Gluconate_2-dh3"/>
    <property type="match status" value="1"/>
</dbReference>
<gene>
    <name evidence="1" type="ORF">P4G45_07230</name>
    <name evidence="2" type="ORF">P8936_07465</name>
</gene>
<accession>A0AAU7DAA3</accession>
<dbReference type="InterPro" id="IPR027056">
    <property type="entry name" value="Gluconate_2DH_su3"/>
</dbReference>
<proteinExistence type="predicted"/>
<dbReference type="EMBL" id="CP121195">
    <property type="protein sequence ID" value="XBH14992.1"/>
    <property type="molecule type" value="Genomic_DNA"/>
</dbReference>